<reference evidence="1 2" key="1">
    <citation type="submission" date="2024-07" db="EMBL/GenBank/DDBJ databases">
        <authorList>
            <person name="Akdeniz Z."/>
        </authorList>
    </citation>
    <scope>NUCLEOTIDE SEQUENCE [LARGE SCALE GENOMIC DNA]</scope>
</reference>
<accession>A0ABP1GEN6</accession>
<name>A0ABP1GEN6_9EUKA</name>
<evidence type="ECO:0000313" key="1">
    <source>
        <dbReference type="EMBL" id="CAL5970592.1"/>
    </source>
</evidence>
<sequence length="286" mass="34895">MKLERNNSSMERLQIKLIRNKKLRKTATLEQSLCTFIFVNFHLNNQIVVEIKKCSLPKKGAKLRKLKMLRLNYIVINMYFLSNQKVIEKHHLVFKSKLKMHQKLLLLQLFQPIPIHDLQQLYMKKQLRKQKLVDQKSEYSRRTNIMSVLQSLIQFQVLQKIFDCVTRKTSLIIHQIKMQFDLFLFQQLIKKQNRLIQLFFMMHINDMYLQQNLGYLAHLYNQNQLMLLILACHIVPFRILQIKEQKYFLYTILMFLVNQLSQNLLNSENFRYWIFYVTYYLYKDFK</sequence>
<protein>
    <submittedName>
        <fullName evidence="1">Hypothetical_protein</fullName>
    </submittedName>
</protein>
<evidence type="ECO:0000313" key="2">
    <source>
        <dbReference type="Proteomes" id="UP001642409"/>
    </source>
</evidence>
<comment type="caution">
    <text evidence="1">The sequence shown here is derived from an EMBL/GenBank/DDBJ whole genome shotgun (WGS) entry which is preliminary data.</text>
</comment>
<keyword evidence="2" id="KW-1185">Reference proteome</keyword>
<dbReference type="Proteomes" id="UP001642409">
    <property type="component" value="Unassembled WGS sequence"/>
</dbReference>
<dbReference type="EMBL" id="CAXDID020000001">
    <property type="protein sequence ID" value="CAL5970592.1"/>
    <property type="molecule type" value="Genomic_DNA"/>
</dbReference>
<proteinExistence type="predicted"/>
<organism evidence="1 2">
    <name type="scientific">Hexamita inflata</name>
    <dbReference type="NCBI Taxonomy" id="28002"/>
    <lineage>
        <taxon>Eukaryota</taxon>
        <taxon>Metamonada</taxon>
        <taxon>Diplomonadida</taxon>
        <taxon>Hexamitidae</taxon>
        <taxon>Hexamitinae</taxon>
        <taxon>Hexamita</taxon>
    </lineage>
</organism>
<gene>
    <name evidence="1" type="ORF">HINF_LOCUS532</name>
</gene>